<dbReference type="Proteomes" id="UP000030185">
    <property type="component" value="Unassembled WGS sequence"/>
</dbReference>
<organism evidence="1 2">
    <name type="scientific">Sporocytophaga myxococcoides</name>
    <dbReference type="NCBI Taxonomy" id="153721"/>
    <lineage>
        <taxon>Bacteria</taxon>
        <taxon>Pseudomonadati</taxon>
        <taxon>Bacteroidota</taxon>
        <taxon>Cytophagia</taxon>
        <taxon>Cytophagales</taxon>
        <taxon>Cytophagaceae</taxon>
        <taxon>Sporocytophaga</taxon>
    </lineage>
</organism>
<dbReference type="AlphaFoldDB" id="A0A098LJ99"/>
<evidence type="ECO:0000313" key="2">
    <source>
        <dbReference type="Proteomes" id="UP000030185"/>
    </source>
</evidence>
<dbReference type="PANTHER" id="PTHR37841:SF1">
    <property type="entry name" value="DUF3298 DOMAIN-CONTAINING PROTEIN"/>
    <property type="match status" value="1"/>
</dbReference>
<proteinExistence type="predicted"/>
<name>A0A098LJ99_9BACT</name>
<dbReference type="InterPro" id="IPR032774">
    <property type="entry name" value="WG_beta_rep"/>
</dbReference>
<keyword evidence="2" id="KW-1185">Reference proteome</keyword>
<dbReference type="OrthoDB" id="2485468at2"/>
<accession>A0A098LJ99</accession>
<sequence length="444" mass="51109">MSKKLVILFLIFTFSIKGFCQVVQYDSIAYYTINKEKFLISNRGNQISINSYNFIIFNFGSKLISVTKDGKSGYIDRMGKVVIPLVFEYAWRFYNGLALVSDFNGNDGFINEEGNVLIPINSSSSFDSFTGIYSDGLILKSDNFIYGYVDSINNTKIPFEYDEAEIFIDGSSIVGKKDQWTIVLYGTIDKNNNVQIPLEYNYLEYQYNDLYYAGKFFNFGQPDYHYAMGCVNSRSEIVVPFKYDSIQLRQKHLYIKENECYELKLENYIVCDIREEGWRIVDTKNGKETACCYVDVGEVSGGYLEVKKDKWGLVDSLGNVKIPLTYDFVEIYGDDIVAVKKNSKWAYFKTDGTQITDFVYDYVTEFRLGYALIKQNGKYHLIDKKGKVKLANFPVNDKEGAYIHHPVQGTNTLLFWKKGKYGLMNMNGKIIFPAKSEEAILFVR</sequence>
<dbReference type="STRING" id="153721.MYP_4291"/>
<dbReference type="RefSeq" id="WP_045467831.1">
    <property type="nucleotide sequence ID" value="NZ_BBLT01000011.1"/>
</dbReference>
<dbReference type="EMBL" id="BBLT01000011">
    <property type="protein sequence ID" value="GAL87061.1"/>
    <property type="molecule type" value="Genomic_DNA"/>
</dbReference>
<comment type="caution">
    <text evidence="1">The sequence shown here is derived from an EMBL/GenBank/DDBJ whole genome shotgun (WGS) entry which is preliminary data.</text>
</comment>
<gene>
    <name evidence="1" type="ORF">MYP_4291</name>
</gene>
<evidence type="ECO:0000313" key="1">
    <source>
        <dbReference type="EMBL" id="GAL87061.1"/>
    </source>
</evidence>
<dbReference type="Pfam" id="PF14903">
    <property type="entry name" value="WG_beta_rep"/>
    <property type="match status" value="5"/>
</dbReference>
<reference evidence="1 2" key="1">
    <citation type="submission" date="2014-09" db="EMBL/GenBank/DDBJ databases">
        <title>Sporocytophaga myxococcoides PG-01 genome sequencing.</title>
        <authorList>
            <person name="Liu L."/>
            <person name="Gao P.J."/>
            <person name="Chen G.J."/>
            <person name="Wang L.S."/>
        </authorList>
    </citation>
    <scope>NUCLEOTIDE SEQUENCE [LARGE SCALE GENOMIC DNA]</scope>
    <source>
        <strain evidence="1 2">PG-01</strain>
    </source>
</reference>
<protein>
    <submittedName>
        <fullName evidence="1">KWG protein</fullName>
    </submittedName>
</protein>
<dbReference type="eggNOG" id="COG0515">
    <property type="taxonomic scope" value="Bacteria"/>
</dbReference>
<dbReference type="PANTHER" id="PTHR37841">
    <property type="entry name" value="GLR2918 PROTEIN"/>
    <property type="match status" value="1"/>
</dbReference>